<accession>A0A445DFP1</accession>
<dbReference type="AlphaFoldDB" id="A0A445DFP1"/>
<organism evidence="1 2">
    <name type="scientific">Arachis hypogaea</name>
    <name type="common">Peanut</name>
    <dbReference type="NCBI Taxonomy" id="3818"/>
    <lineage>
        <taxon>Eukaryota</taxon>
        <taxon>Viridiplantae</taxon>
        <taxon>Streptophyta</taxon>
        <taxon>Embryophyta</taxon>
        <taxon>Tracheophyta</taxon>
        <taxon>Spermatophyta</taxon>
        <taxon>Magnoliopsida</taxon>
        <taxon>eudicotyledons</taxon>
        <taxon>Gunneridae</taxon>
        <taxon>Pentapetalae</taxon>
        <taxon>rosids</taxon>
        <taxon>fabids</taxon>
        <taxon>Fabales</taxon>
        <taxon>Fabaceae</taxon>
        <taxon>Papilionoideae</taxon>
        <taxon>50 kb inversion clade</taxon>
        <taxon>dalbergioids sensu lato</taxon>
        <taxon>Dalbergieae</taxon>
        <taxon>Pterocarpus clade</taxon>
        <taxon>Arachis</taxon>
    </lineage>
</organism>
<keyword evidence="2" id="KW-1185">Reference proteome</keyword>
<sequence>MILCATKLAIEAKFIHVYTHETFREVQAQFRGKVNCITRSMHSTLGFTTYKVVEQVSNSTFNKFLVTSTRITSDKVPVLAGHIVPPFPEHPKLRVTG</sequence>
<evidence type="ECO:0000313" key="2">
    <source>
        <dbReference type="Proteomes" id="UP000289738"/>
    </source>
</evidence>
<dbReference type="Proteomes" id="UP000289738">
    <property type="component" value="Chromosome A04"/>
</dbReference>
<proteinExistence type="predicted"/>
<name>A0A445DFP1_ARAHY</name>
<protein>
    <submittedName>
        <fullName evidence="1">Uncharacterized protein</fullName>
    </submittedName>
</protein>
<comment type="caution">
    <text evidence="1">The sequence shown here is derived from an EMBL/GenBank/DDBJ whole genome shotgun (WGS) entry which is preliminary data.</text>
</comment>
<reference evidence="1 2" key="1">
    <citation type="submission" date="2019-01" db="EMBL/GenBank/DDBJ databases">
        <title>Sequencing of cultivated peanut Arachis hypogaea provides insights into genome evolution and oil improvement.</title>
        <authorList>
            <person name="Chen X."/>
        </authorList>
    </citation>
    <scope>NUCLEOTIDE SEQUENCE [LARGE SCALE GENOMIC DNA]</scope>
    <source>
        <strain evidence="2">cv. Fuhuasheng</strain>
        <tissue evidence="1">Leaves</tissue>
    </source>
</reference>
<dbReference type="EMBL" id="SDMP01000004">
    <property type="protein sequence ID" value="RYR62008.1"/>
    <property type="molecule type" value="Genomic_DNA"/>
</dbReference>
<gene>
    <name evidence="1" type="ORF">Ahy_A04g019307</name>
</gene>
<evidence type="ECO:0000313" key="1">
    <source>
        <dbReference type="EMBL" id="RYR62008.1"/>
    </source>
</evidence>